<protein>
    <submittedName>
        <fullName evidence="2">Putative phosphoenolpyruvate synthase-like protein</fullName>
    </submittedName>
</protein>
<evidence type="ECO:0000313" key="3">
    <source>
        <dbReference type="Proteomes" id="UP000288716"/>
    </source>
</evidence>
<keyword evidence="3" id="KW-1185">Reference proteome</keyword>
<sequence length="759" mass="86887">MNCIKYERNVRKLKSLSKSKRFNDYVAKLDANAIENGVLPSEEEWKYECPNLETSEEIFFYGIDSNENLIVIRFKRRPTNDGKCLLKANLLYKEGDDIYEYEDTDVINKHHSHAYRLHGLRIQILSPFRKTRITFRGIVRKRSTNSKQWNEVFVKFYLIWYPLSKAFDFKHDNKASFIAIDVTLNDFDVSTAFEDRYEQYGQLKGTIQIESSASKNLFLWGNKCKKFCDHNSNVNKTWKRMFAFSTEGLAFHFGVCVDNEHKKGFRYGHCITGFLVPFSIVNTTLTLNDALKITHAKEFQITAKDERHLNVHLDANLIKLNNWCSFQKCCINKNRGGCIFVEEYSDEHLDKIIPPFFTKIVLLESKPAVDHLVVPIDKYYCSDVYGAKATSLSQLLFISQEIAENMEIPYFDIPKGIIVTTNAYHLFMFENVEIADVIDIFESKIWNKKCENIENACEVIIFKMMFNIGDESSQKAYNIAHFGHDVEDDDIRNYCSRGAQMETSTLKNFLANVGCSVKKSDGYCSNAKTAASIALVSTLLKTESELQLNAHLYHDISLLLTNNKEVISGDVSRLLREIAVLIENRAHFRTLNDQDAFKYLMHSEPMAKKALQKFLKKYGHRCYNEFDVYCEPWEQNATPITNETLKEIGKGEKVCGTPVCIGNVSGRAVVVKTFDDVDLIQRGDILITNSIDVAWSPYFSLINGIVTEINCLLSHGSTVIREYGLPCIVGANNATLIFKTGDQVLLDSQSGVLLKYKEN</sequence>
<dbReference type="Proteomes" id="UP000288716">
    <property type="component" value="Unassembled WGS sequence"/>
</dbReference>
<dbReference type="InterPro" id="IPR051549">
    <property type="entry name" value="PEP_Utilizing_Enz"/>
</dbReference>
<reference evidence="2 3" key="1">
    <citation type="journal article" date="2018" name="Gigascience">
        <title>Genomes of trombidid mites reveal novel predicted allergens and laterally-transferred genes associated with secondary metabolism.</title>
        <authorList>
            <person name="Dong X."/>
            <person name="Chaisiri K."/>
            <person name="Xia D."/>
            <person name="Armstrong S.D."/>
            <person name="Fang Y."/>
            <person name="Donnelly M.J."/>
            <person name="Kadowaki T."/>
            <person name="McGarry J.W."/>
            <person name="Darby A.C."/>
            <person name="Makepeace B.L."/>
        </authorList>
    </citation>
    <scope>NUCLEOTIDE SEQUENCE [LARGE SCALE GENOMIC DNA]</scope>
    <source>
        <strain evidence="2">UoL-UT</strain>
    </source>
</reference>
<dbReference type="Gene3D" id="3.50.30.10">
    <property type="entry name" value="Phosphohistidine domain"/>
    <property type="match status" value="1"/>
</dbReference>
<evidence type="ECO:0000259" key="1">
    <source>
        <dbReference type="Pfam" id="PF00391"/>
    </source>
</evidence>
<dbReference type="PANTHER" id="PTHR43615">
    <property type="entry name" value="PHOSPHOENOLPYRUVATE SYNTHASE-RELATED"/>
    <property type="match status" value="1"/>
</dbReference>
<keyword evidence="2" id="KW-0670">Pyruvate</keyword>
<dbReference type="GO" id="GO:0016772">
    <property type="term" value="F:transferase activity, transferring phosphorus-containing groups"/>
    <property type="evidence" value="ECO:0007669"/>
    <property type="project" value="InterPro"/>
</dbReference>
<dbReference type="STRING" id="299467.A0A443SSG2"/>
<name>A0A443SSG2_9ACAR</name>
<dbReference type="PANTHER" id="PTHR43615:SF1">
    <property type="entry name" value="PPDK_N DOMAIN-CONTAINING PROTEIN"/>
    <property type="match status" value="1"/>
</dbReference>
<proteinExistence type="predicted"/>
<accession>A0A443SSG2</accession>
<dbReference type="VEuPathDB" id="VectorBase:LDEU001655"/>
<dbReference type="AlphaFoldDB" id="A0A443SSG2"/>
<dbReference type="InterPro" id="IPR008279">
    <property type="entry name" value="PEP-util_enz_mobile_dom"/>
</dbReference>
<evidence type="ECO:0000313" key="2">
    <source>
        <dbReference type="EMBL" id="RWS30385.1"/>
    </source>
</evidence>
<dbReference type="EMBL" id="NCKV01000525">
    <property type="protein sequence ID" value="RWS30385.1"/>
    <property type="molecule type" value="Genomic_DNA"/>
</dbReference>
<feature type="domain" description="PEP-utilising enzyme mobile" evidence="1">
    <location>
        <begin position="680"/>
        <end position="751"/>
    </location>
</feature>
<comment type="caution">
    <text evidence="2">The sequence shown here is derived from an EMBL/GenBank/DDBJ whole genome shotgun (WGS) entry which is preliminary data.</text>
</comment>
<dbReference type="InterPro" id="IPR036637">
    <property type="entry name" value="Phosphohistidine_dom_sf"/>
</dbReference>
<organism evidence="2 3">
    <name type="scientific">Leptotrombidium deliense</name>
    <dbReference type="NCBI Taxonomy" id="299467"/>
    <lineage>
        <taxon>Eukaryota</taxon>
        <taxon>Metazoa</taxon>
        <taxon>Ecdysozoa</taxon>
        <taxon>Arthropoda</taxon>
        <taxon>Chelicerata</taxon>
        <taxon>Arachnida</taxon>
        <taxon>Acari</taxon>
        <taxon>Acariformes</taxon>
        <taxon>Trombidiformes</taxon>
        <taxon>Prostigmata</taxon>
        <taxon>Anystina</taxon>
        <taxon>Parasitengona</taxon>
        <taxon>Trombiculoidea</taxon>
        <taxon>Trombiculidae</taxon>
        <taxon>Leptotrombidium</taxon>
    </lineage>
</organism>
<dbReference type="Pfam" id="PF00391">
    <property type="entry name" value="PEP-utilizers"/>
    <property type="match status" value="1"/>
</dbReference>
<dbReference type="OrthoDB" id="6123450at2759"/>
<gene>
    <name evidence="2" type="ORF">B4U80_00848</name>
</gene>
<dbReference type="SUPFAM" id="SSF52009">
    <property type="entry name" value="Phosphohistidine domain"/>
    <property type="match status" value="1"/>
</dbReference>